<dbReference type="GO" id="GO:0016705">
    <property type="term" value="F:oxidoreductase activity, acting on paired donors, with incorporation or reduction of molecular oxygen"/>
    <property type="evidence" value="ECO:0007669"/>
    <property type="project" value="InterPro"/>
</dbReference>
<dbReference type="PANTHER" id="PTHR24291">
    <property type="entry name" value="CYTOCHROME P450 FAMILY 4"/>
    <property type="match status" value="1"/>
</dbReference>
<dbReference type="PRINTS" id="PR00463">
    <property type="entry name" value="EP450I"/>
</dbReference>
<keyword evidence="10" id="KW-1185">Reference proteome</keyword>
<evidence type="ECO:0000256" key="8">
    <source>
        <dbReference type="RuleBase" id="RU000461"/>
    </source>
</evidence>
<dbReference type="Pfam" id="PF00067">
    <property type="entry name" value="p450"/>
    <property type="match status" value="1"/>
</dbReference>
<proteinExistence type="inferred from homology"/>
<dbReference type="AlphaFoldDB" id="A0A9N9GKD1"/>
<dbReference type="CDD" id="cd00302">
    <property type="entry name" value="cytochrome_P450"/>
    <property type="match status" value="1"/>
</dbReference>
<dbReference type="GO" id="GO:0020037">
    <property type="term" value="F:heme binding"/>
    <property type="evidence" value="ECO:0007669"/>
    <property type="project" value="InterPro"/>
</dbReference>
<comment type="caution">
    <text evidence="9">The sequence shown here is derived from an EMBL/GenBank/DDBJ whole genome shotgun (WGS) entry which is preliminary data.</text>
</comment>
<organism evidence="9 10">
    <name type="scientific">Paraglomus occultum</name>
    <dbReference type="NCBI Taxonomy" id="144539"/>
    <lineage>
        <taxon>Eukaryota</taxon>
        <taxon>Fungi</taxon>
        <taxon>Fungi incertae sedis</taxon>
        <taxon>Mucoromycota</taxon>
        <taxon>Glomeromycotina</taxon>
        <taxon>Glomeromycetes</taxon>
        <taxon>Paraglomerales</taxon>
        <taxon>Paraglomeraceae</taxon>
        <taxon>Paraglomus</taxon>
    </lineage>
</organism>
<keyword evidence="4 8" id="KW-0560">Oxidoreductase</keyword>
<evidence type="ECO:0000256" key="7">
    <source>
        <dbReference type="PIRSR" id="PIRSR602401-1"/>
    </source>
</evidence>
<dbReference type="InterPro" id="IPR017972">
    <property type="entry name" value="Cyt_P450_CS"/>
</dbReference>
<comment type="cofactor">
    <cofactor evidence="7">
        <name>heme</name>
        <dbReference type="ChEBI" id="CHEBI:30413"/>
    </cofactor>
</comment>
<reference evidence="9" key="1">
    <citation type="submission" date="2021-06" db="EMBL/GenBank/DDBJ databases">
        <authorList>
            <person name="Kallberg Y."/>
            <person name="Tangrot J."/>
            <person name="Rosling A."/>
        </authorList>
    </citation>
    <scope>NUCLEOTIDE SEQUENCE</scope>
    <source>
        <strain evidence="9">IA702</strain>
    </source>
</reference>
<evidence type="ECO:0000256" key="1">
    <source>
        <dbReference type="ARBA" id="ARBA00010617"/>
    </source>
</evidence>
<protein>
    <submittedName>
        <fullName evidence="9">10647_t:CDS:1</fullName>
    </submittedName>
</protein>
<dbReference type="EMBL" id="CAJVPJ010002176">
    <property type="protein sequence ID" value="CAG8614865.1"/>
    <property type="molecule type" value="Genomic_DNA"/>
</dbReference>
<evidence type="ECO:0000256" key="3">
    <source>
        <dbReference type="ARBA" id="ARBA00022723"/>
    </source>
</evidence>
<dbReference type="GO" id="GO:0004497">
    <property type="term" value="F:monooxygenase activity"/>
    <property type="evidence" value="ECO:0007669"/>
    <property type="project" value="UniProtKB-KW"/>
</dbReference>
<accession>A0A9N9GKD1</accession>
<dbReference type="OrthoDB" id="1470350at2759"/>
<evidence type="ECO:0000256" key="2">
    <source>
        <dbReference type="ARBA" id="ARBA00022617"/>
    </source>
</evidence>
<keyword evidence="5 7" id="KW-0408">Iron</keyword>
<keyword evidence="2 7" id="KW-0349">Heme</keyword>
<dbReference type="PRINTS" id="PR00385">
    <property type="entry name" value="P450"/>
</dbReference>
<keyword evidence="3 7" id="KW-0479">Metal-binding</keyword>
<dbReference type="Proteomes" id="UP000789572">
    <property type="component" value="Unassembled WGS sequence"/>
</dbReference>
<dbReference type="GO" id="GO:0005506">
    <property type="term" value="F:iron ion binding"/>
    <property type="evidence" value="ECO:0007669"/>
    <property type="project" value="InterPro"/>
</dbReference>
<feature type="binding site" description="axial binding residue" evidence="7">
    <location>
        <position position="391"/>
    </location>
    <ligand>
        <name>heme</name>
        <dbReference type="ChEBI" id="CHEBI:30413"/>
    </ligand>
    <ligandPart>
        <name>Fe</name>
        <dbReference type="ChEBI" id="CHEBI:18248"/>
    </ligandPart>
</feature>
<dbReference type="SUPFAM" id="SSF48264">
    <property type="entry name" value="Cytochrome P450"/>
    <property type="match status" value="1"/>
</dbReference>
<gene>
    <name evidence="9" type="ORF">POCULU_LOCUS8129</name>
</gene>
<keyword evidence="6 8" id="KW-0503">Monooxygenase</keyword>
<evidence type="ECO:0000256" key="4">
    <source>
        <dbReference type="ARBA" id="ARBA00023002"/>
    </source>
</evidence>
<dbReference type="InterPro" id="IPR001128">
    <property type="entry name" value="Cyt_P450"/>
</dbReference>
<evidence type="ECO:0000313" key="10">
    <source>
        <dbReference type="Proteomes" id="UP000789572"/>
    </source>
</evidence>
<dbReference type="Gene3D" id="1.10.630.10">
    <property type="entry name" value="Cytochrome P450"/>
    <property type="match status" value="1"/>
</dbReference>
<dbReference type="PROSITE" id="PS00086">
    <property type="entry name" value="CYTOCHROME_P450"/>
    <property type="match status" value="1"/>
</dbReference>
<evidence type="ECO:0000256" key="5">
    <source>
        <dbReference type="ARBA" id="ARBA00023004"/>
    </source>
</evidence>
<sequence>MFDSSLKSKYTRHIPYFAGLEELGIAGKGVALNHNINAWKYNRHFFSRALLTPTFTKNSVIWTQNLVEDLMKFWKEASDDNGCLETDIVEWARRFTTDSTTLFTTGTRIHSMEAHYYELMALHNKKKPKKASYNNITDATKFVNSIETFVEGVYFFMVVSPWLRKCLPSLSTTSKHYLENRDWLFNNIDKLIKRRRKEIEYTPRKQPLRIDMLTCMLTTNTDRDICEIKPIDKEHARPMTNEEVRGILWEAYVAGIDTANLFTFIVYYLAKYPDVLKRLRDELDGFFEKLGDCRLDIENLSELVYTEAVIKEVARIFAPAPYTARNSTAEDILEGHVWPEGTQYIINIQALNLNEEYWDKPKQFNPDRWLDNTESEKLMPFVAFGGGRRVCPGRKLAFIQLKSKVALIYHKLDITLIDKNAPVKTKFVLMRSFHDLFVQIKPRKV</sequence>
<evidence type="ECO:0000313" key="9">
    <source>
        <dbReference type="EMBL" id="CAG8614865.1"/>
    </source>
</evidence>
<name>A0A9N9GKD1_9GLOM</name>
<evidence type="ECO:0000256" key="6">
    <source>
        <dbReference type="ARBA" id="ARBA00023033"/>
    </source>
</evidence>
<dbReference type="InterPro" id="IPR002401">
    <property type="entry name" value="Cyt_P450_E_grp-I"/>
</dbReference>
<dbReference type="InterPro" id="IPR036396">
    <property type="entry name" value="Cyt_P450_sf"/>
</dbReference>
<dbReference type="PANTHER" id="PTHR24291:SF50">
    <property type="entry name" value="BIFUNCTIONAL ALBAFLAVENONE MONOOXYGENASE_TERPENE SYNTHASE"/>
    <property type="match status" value="1"/>
</dbReference>
<dbReference type="InterPro" id="IPR050196">
    <property type="entry name" value="Cytochrome_P450_Monoox"/>
</dbReference>
<comment type="similarity">
    <text evidence="1 8">Belongs to the cytochrome P450 family.</text>
</comment>